<evidence type="ECO:0000256" key="1">
    <source>
        <dbReference type="SAM" id="MobiDB-lite"/>
    </source>
</evidence>
<comment type="caution">
    <text evidence="2">The sequence shown here is derived from an EMBL/GenBank/DDBJ whole genome shotgun (WGS) entry which is preliminary data.</text>
</comment>
<reference evidence="2 3" key="1">
    <citation type="journal article" date="2023" name="bioRxiv">
        <title>High-quality genome assemblies of four members of thePodospora anserinaspecies complex.</title>
        <authorList>
            <person name="Ament-Velasquez S.L."/>
            <person name="Vogan A.A."/>
            <person name="Wallerman O."/>
            <person name="Hartmann F."/>
            <person name="Gautier V."/>
            <person name="Silar P."/>
            <person name="Giraud T."/>
            <person name="Johannesson H."/>
        </authorList>
    </citation>
    <scope>NUCLEOTIDE SEQUENCE [LARGE SCALE GENOMIC DNA]</scope>
    <source>
        <strain evidence="2 3">CBS 411.78</strain>
    </source>
</reference>
<name>A0ABR0I1C8_9PEZI</name>
<organism evidence="2 3">
    <name type="scientific">Podospora pseudopauciseta</name>
    <dbReference type="NCBI Taxonomy" id="2093780"/>
    <lineage>
        <taxon>Eukaryota</taxon>
        <taxon>Fungi</taxon>
        <taxon>Dikarya</taxon>
        <taxon>Ascomycota</taxon>
        <taxon>Pezizomycotina</taxon>
        <taxon>Sordariomycetes</taxon>
        <taxon>Sordariomycetidae</taxon>
        <taxon>Sordariales</taxon>
        <taxon>Podosporaceae</taxon>
        <taxon>Podospora</taxon>
    </lineage>
</organism>
<feature type="region of interest" description="Disordered" evidence="1">
    <location>
        <begin position="34"/>
        <end position="69"/>
    </location>
</feature>
<evidence type="ECO:0000313" key="2">
    <source>
        <dbReference type="EMBL" id="KAK4673929.1"/>
    </source>
</evidence>
<dbReference type="GeneID" id="87925318"/>
<keyword evidence="3" id="KW-1185">Reference proteome</keyword>
<gene>
    <name evidence="2" type="ORF">QC763_0019080</name>
</gene>
<dbReference type="Proteomes" id="UP001326199">
    <property type="component" value="Unassembled WGS sequence"/>
</dbReference>
<accession>A0ABR0I1C8</accession>
<protein>
    <recommendedName>
        <fullName evidence="4">Secreted protein</fullName>
    </recommendedName>
</protein>
<feature type="compositionally biased region" description="Polar residues" evidence="1">
    <location>
        <begin position="51"/>
        <end position="69"/>
    </location>
</feature>
<dbReference type="EMBL" id="JAFFHB010000001">
    <property type="protein sequence ID" value="KAK4673929.1"/>
    <property type="molecule type" value="Genomic_DNA"/>
</dbReference>
<evidence type="ECO:0000313" key="3">
    <source>
        <dbReference type="Proteomes" id="UP001326199"/>
    </source>
</evidence>
<dbReference type="RefSeq" id="XP_062771251.1">
    <property type="nucleotide sequence ID" value="XM_062905368.1"/>
</dbReference>
<proteinExistence type="predicted"/>
<sequence>MHRLRCLGLLFSLSAEDAGGFRQTFSLQLLTWSHPSRKGEPDGPTGVSGFSRPSTLLRSAHQPHSTLHG</sequence>
<evidence type="ECO:0008006" key="4">
    <source>
        <dbReference type="Google" id="ProtNLM"/>
    </source>
</evidence>